<organism evidence="2 3">
    <name type="scientific">Planococcus lenghuensis</name>
    <dbReference type="NCBI Taxonomy" id="2213202"/>
    <lineage>
        <taxon>Bacteria</taxon>
        <taxon>Bacillati</taxon>
        <taxon>Bacillota</taxon>
        <taxon>Bacilli</taxon>
        <taxon>Bacillales</taxon>
        <taxon>Caryophanaceae</taxon>
        <taxon>Planococcus</taxon>
    </lineage>
</organism>
<dbReference type="AlphaFoldDB" id="A0A1Q2KW01"/>
<dbReference type="OrthoDB" id="9798191at2"/>
<dbReference type="Pfam" id="PF01547">
    <property type="entry name" value="SBP_bac_1"/>
    <property type="match status" value="1"/>
</dbReference>
<feature type="chain" id="PRO_5038784596" evidence="1">
    <location>
        <begin position="23"/>
        <end position="435"/>
    </location>
</feature>
<dbReference type="Proteomes" id="UP000188184">
    <property type="component" value="Chromosome"/>
</dbReference>
<dbReference type="InterPro" id="IPR050490">
    <property type="entry name" value="Bact_solute-bd_prot1"/>
</dbReference>
<protein>
    <submittedName>
        <fullName evidence="2">ABC transporter substrate-binding protein</fullName>
    </submittedName>
</protein>
<dbReference type="EMBL" id="CP019640">
    <property type="protein sequence ID" value="AQQ52380.1"/>
    <property type="molecule type" value="Genomic_DNA"/>
</dbReference>
<evidence type="ECO:0000256" key="1">
    <source>
        <dbReference type="SAM" id="SignalP"/>
    </source>
</evidence>
<dbReference type="SUPFAM" id="SSF53850">
    <property type="entry name" value="Periplasmic binding protein-like II"/>
    <property type="match status" value="1"/>
</dbReference>
<accession>A0A1Q2KW01</accession>
<dbReference type="PANTHER" id="PTHR43649">
    <property type="entry name" value="ARABINOSE-BINDING PROTEIN-RELATED"/>
    <property type="match status" value="1"/>
</dbReference>
<evidence type="ECO:0000313" key="3">
    <source>
        <dbReference type="Proteomes" id="UP000188184"/>
    </source>
</evidence>
<dbReference type="InterPro" id="IPR006059">
    <property type="entry name" value="SBP"/>
</dbReference>
<keyword evidence="3" id="KW-1185">Reference proteome</keyword>
<proteinExistence type="predicted"/>
<name>A0A1Q2KW01_9BACL</name>
<dbReference type="PROSITE" id="PS51257">
    <property type="entry name" value="PROKAR_LIPOPROTEIN"/>
    <property type="match status" value="1"/>
</dbReference>
<evidence type="ECO:0000313" key="2">
    <source>
        <dbReference type="EMBL" id="AQQ52380.1"/>
    </source>
</evidence>
<feature type="signal peptide" evidence="1">
    <location>
        <begin position="1"/>
        <end position="22"/>
    </location>
</feature>
<dbReference type="Gene3D" id="3.40.190.10">
    <property type="entry name" value="Periplasmic binding protein-like II"/>
    <property type="match status" value="2"/>
</dbReference>
<dbReference type="PANTHER" id="PTHR43649:SF14">
    <property type="entry name" value="BLR3389 PROTEIN"/>
    <property type="match status" value="1"/>
</dbReference>
<reference evidence="2 3" key="1">
    <citation type="submission" date="2017-02" db="EMBL/GenBank/DDBJ databases">
        <title>The complete genomic sequence of a novel cold adapted crude oil-degrading bacterium Planococcus qaidamina Y42.</title>
        <authorList>
            <person name="Yang R."/>
        </authorList>
    </citation>
    <scope>NUCLEOTIDE SEQUENCE [LARGE SCALE GENOMIC DNA]</scope>
    <source>
        <strain evidence="2 3">Y42</strain>
    </source>
</reference>
<sequence length="435" mass="47019">MTNKKKAIALLASAAAASLALSACSGEEEEGAAVAEEGEDVVIEFMHLWPEGSSKAHYDVVNDIIAEYEEANEGVTVDLEVLSNEQYKDKLRVLSTSGDLPDVGMTWAAGFLTPYVDGNLFASLDDVATELEDEFVPGTVDAYRVDETAYGLPLELNIATIFYNTAIFEEYGVEPPETYEELLAAVEAFNEAGVPPIALGNKDAWTGSLWYMYLADRIAGPEALTQAISGEGDFTDPAFVEAAAKIQELVEADAFVNGFNGLADEEAKSMFMSGQSPMYLIGSWDLPNYTTNEDVPQEFRDSIEYMTFPLVEGEGDANSFVGGPGVGLFVAEESDVKEEAKDFVAYFIQEWGEQAVERAGVIPATKVDAASLDLPQMYIDILGELSEASNITLFADVQMSPEDAQVHLDSIQALFGGEITPEEFAEAHAEAIAQE</sequence>
<dbReference type="KEGG" id="pmar:B0X71_04125"/>
<keyword evidence="1" id="KW-0732">Signal</keyword>
<dbReference type="RefSeq" id="WP_077588262.1">
    <property type="nucleotide sequence ID" value="NZ_CP019640.1"/>
</dbReference>
<gene>
    <name evidence="2" type="ORF">B0X71_04125</name>
</gene>